<reference evidence="1" key="1">
    <citation type="submission" date="2019-03" db="EMBL/GenBank/DDBJ databases">
        <authorList>
            <person name="Mank J."/>
            <person name="Almeida P."/>
        </authorList>
    </citation>
    <scope>NUCLEOTIDE SEQUENCE</scope>
    <source>
        <strain evidence="1">78183</strain>
    </source>
</reference>
<accession>A0A6N2N5T3</accession>
<dbReference type="AlphaFoldDB" id="A0A6N2N5T3"/>
<dbReference type="EMBL" id="CAADRP010001941">
    <property type="protein sequence ID" value="VFU57177.1"/>
    <property type="molecule type" value="Genomic_DNA"/>
</dbReference>
<dbReference type="Gene3D" id="2.60.260.20">
    <property type="entry name" value="Urease metallochaperone UreE, N-terminal domain"/>
    <property type="match status" value="1"/>
</dbReference>
<gene>
    <name evidence="1" type="ORF">SVIM_LOCUS412999</name>
</gene>
<name>A0A6N2N5T3_SALVM</name>
<protein>
    <submittedName>
        <fullName evidence="1">Uncharacterized protein</fullName>
    </submittedName>
</protein>
<organism evidence="1">
    <name type="scientific">Salix viminalis</name>
    <name type="common">Common osier</name>
    <name type="synonym">Basket willow</name>
    <dbReference type="NCBI Taxonomy" id="40686"/>
    <lineage>
        <taxon>Eukaryota</taxon>
        <taxon>Viridiplantae</taxon>
        <taxon>Streptophyta</taxon>
        <taxon>Embryophyta</taxon>
        <taxon>Tracheophyta</taxon>
        <taxon>Spermatophyta</taxon>
        <taxon>Magnoliopsida</taxon>
        <taxon>eudicotyledons</taxon>
        <taxon>Gunneridae</taxon>
        <taxon>Pentapetalae</taxon>
        <taxon>rosids</taxon>
        <taxon>fabids</taxon>
        <taxon>Malpighiales</taxon>
        <taxon>Salicaceae</taxon>
        <taxon>Saliceae</taxon>
        <taxon>Salix</taxon>
    </lineage>
</organism>
<sequence>MRPDTITGWDVAVLQLNEHSKFERKLDDLLVRCTISLTEALCGYDQISLPFLVLMVGSFLPDQILVSAEQLMMKECPTSSQNLREGQALYPF</sequence>
<evidence type="ECO:0000313" key="1">
    <source>
        <dbReference type="EMBL" id="VFU57177.1"/>
    </source>
</evidence>
<proteinExistence type="predicted"/>